<dbReference type="GO" id="GO:0015031">
    <property type="term" value="P:protein transport"/>
    <property type="evidence" value="ECO:0007669"/>
    <property type="project" value="TreeGrafter"/>
</dbReference>
<evidence type="ECO:0000313" key="1">
    <source>
        <dbReference type="EMBL" id="RCH85236.1"/>
    </source>
</evidence>
<gene>
    <name evidence="1" type="ORF">CU098_007886</name>
</gene>
<dbReference type="OrthoDB" id="2333384at2759"/>
<dbReference type="STRING" id="4846.A0A367J5Q5"/>
<dbReference type="GO" id="GO:0005737">
    <property type="term" value="C:cytoplasm"/>
    <property type="evidence" value="ECO:0007669"/>
    <property type="project" value="TreeGrafter"/>
</dbReference>
<dbReference type="InterPro" id="IPR050357">
    <property type="entry name" value="Arrestin_domain-protein"/>
</dbReference>
<dbReference type="PANTHER" id="PTHR11188">
    <property type="entry name" value="ARRESTIN DOMAIN CONTAINING PROTEIN"/>
    <property type="match status" value="1"/>
</dbReference>
<dbReference type="Proteomes" id="UP000253551">
    <property type="component" value="Unassembled WGS sequence"/>
</dbReference>
<evidence type="ECO:0000313" key="2">
    <source>
        <dbReference type="Proteomes" id="UP000253551"/>
    </source>
</evidence>
<keyword evidence="2" id="KW-1185">Reference proteome</keyword>
<dbReference type="EMBL" id="PJQM01004224">
    <property type="protein sequence ID" value="RCH85236.1"/>
    <property type="molecule type" value="Genomic_DNA"/>
</dbReference>
<name>A0A367J5Q5_RHIST</name>
<protein>
    <recommendedName>
        <fullName evidence="3">Arrestin C-terminal-like domain-containing protein</fullName>
    </recommendedName>
</protein>
<proteinExistence type="predicted"/>
<reference evidence="1 2" key="1">
    <citation type="journal article" date="2018" name="G3 (Bethesda)">
        <title>Phylogenetic and Phylogenomic Definition of Rhizopus Species.</title>
        <authorList>
            <person name="Gryganskyi A.P."/>
            <person name="Golan J."/>
            <person name="Dolatabadi S."/>
            <person name="Mondo S."/>
            <person name="Robb S."/>
            <person name="Idnurm A."/>
            <person name="Muszewska A."/>
            <person name="Steczkiewicz K."/>
            <person name="Masonjones S."/>
            <person name="Liao H.L."/>
            <person name="Gajdeczka M.T."/>
            <person name="Anike F."/>
            <person name="Vuek A."/>
            <person name="Anishchenko I.M."/>
            <person name="Voigt K."/>
            <person name="de Hoog G.S."/>
            <person name="Smith M.E."/>
            <person name="Heitman J."/>
            <person name="Vilgalys R."/>
            <person name="Stajich J.E."/>
        </authorList>
    </citation>
    <scope>NUCLEOTIDE SEQUENCE [LARGE SCALE GENOMIC DNA]</scope>
    <source>
        <strain evidence="1 2">LSU 92-RS-03</strain>
    </source>
</reference>
<accession>A0A367J5Q5</accession>
<dbReference type="Gene3D" id="2.60.40.640">
    <property type="match status" value="1"/>
</dbReference>
<comment type="caution">
    <text evidence="1">The sequence shown here is derived from an EMBL/GenBank/DDBJ whole genome shotgun (WGS) entry which is preliminary data.</text>
</comment>
<organism evidence="1 2">
    <name type="scientific">Rhizopus stolonifer</name>
    <name type="common">Rhizopus nigricans</name>
    <dbReference type="NCBI Taxonomy" id="4846"/>
    <lineage>
        <taxon>Eukaryota</taxon>
        <taxon>Fungi</taxon>
        <taxon>Fungi incertae sedis</taxon>
        <taxon>Mucoromycota</taxon>
        <taxon>Mucoromycotina</taxon>
        <taxon>Mucoromycetes</taxon>
        <taxon>Mucorales</taxon>
        <taxon>Mucorineae</taxon>
        <taxon>Rhizopodaceae</taxon>
        <taxon>Rhizopus</taxon>
    </lineage>
</organism>
<dbReference type="InterPro" id="IPR014752">
    <property type="entry name" value="Arrestin-like_C"/>
</dbReference>
<sequence length="328" mass="37327">MIERVNYDAMGWEKSKTTDDRLFAVRTVLWGFPVGAEVPNDVWPILEVGEHLFPFTCQMPVINFPPTFQHHLIATAFNMVVSIERPKHVSILSKPITLQFQPIIETMPVKNLHALVQETRLTQHILAQVSIPRLAYNIHEDPLSIPVTVQFVCPDEHWVGISQLQAYIKRCYQINYKTFSRSEAVTIVSHQMHKLPTHSNTLNFQLKLSDQKEEELPPTLTYSNHLTIEYRLVVAVKVRHGPLNIKKKLFDAPLTLGTLPPGTSAPRQLEAYSNIVDNRSSANSKPTFLRPEPLSEEEFLPAYDSEGIPPSYRSNIPRNVHLTASIQS</sequence>
<dbReference type="AlphaFoldDB" id="A0A367J5Q5"/>
<evidence type="ECO:0008006" key="3">
    <source>
        <dbReference type="Google" id="ProtNLM"/>
    </source>
</evidence>
<dbReference type="PANTHER" id="PTHR11188:SF173">
    <property type="entry name" value="PROTEIN TTM-2"/>
    <property type="match status" value="1"/>
</dbReference>